<evidence type="ECO:0000313" key="2">
    <source>
        <dbReference type="EMBL" id="MEC3863118.1"/>
    </source>
</evidence>
<gene>
    <name evidence="2" type="ORF">VK792_17635</name>
</gene>
<dbReference type="EMBL" id="JAYLLH010000037">
    <property type="protein sequence ID" value="MEC3863118.1"/>
    <property type="molecule type" value="Genomic_DNA"/>
</dbReference>
<accession>A0ABU6HKY7</accession>
<feature type="non-terminal residue" evidence="2">
    <location>
        <position position="1"/>
    </location>
</feature>
<dbReference type="Proteomes" id="UP001348149">
    <property type="component" value="Unassembled WGS sequence"/>
</dbReference>
<sequence>STVFASRSASPKSRAKQSEQIYVTIPPRDVKNRLGQPSRFLLFPIALTRIPRILQPVVGAFGGSS</sequence>
<evidence type="ECO:0000256" key="1">
    <source>
        <dbReference type="SAM" id="MobiDB-lite"/>
    </source>
</evidence>
<name>A0ABU6HKY7_9RHOB</name>
<reference evidence="2 3" key="1">
    <citation type="submission" date="2024-01" db="EMBL/GenBank/DDBJ databases">
        <title>Mesobacterium rodlantinim sp. nov., isolated from shallow sea hydrothermal systems off Kueishantao Island.</title>
        <authorList>
            <person name="Su Z."/>
            <person name="Tang K."/>
        </authorList>
    </citation>
    <scope>NUCLEOTIDE SEQUENCE [LARGE SCALE GENOMIC DNA]</scope>
    <source>
        <strain evidence="2 3">TK19101</strain>
    </source>
</reference>
<protein>
    <recommendedName>
        <fullName evidence="4">Short-chain dehydrogenase</fullName>
    </recommendedName>
</protein>
<organism evidence="2 3">
    <name type="scientific">Mesobacterium hydrothermale</name>
    <dbReference type="NCBI Taxonomy" id="3111907"/>
    <lineage>
        <taxon>Bacteria</taxon>
        <taxon>Pseudomonadati</taxon>
        <taxon>Pseudomonadota</taxon>
        <taxon>Alphaproteobacteria</taxon>
        <taxon>Rhodobacterales</taxon>
        <taxon>Roseobacteraceae</taxon>
        <taxon>Mesobacterium</taxon>
    </lineage>
</organism>
<feature type="region of interest" description="Disordered" evidence="1">
    <location>
        <begin position="1"/>
        <end position="20"/>
    </location>
</feature>
<keyword evidence="3" id="KW-1185">Reference proteome</keyword>
<dbReference type="RefSeq" id="WP_326299187.1">
    <property type="nucleotide sequence ID" value="NZ_JAYLLH010000037.1"/>
</dbReference>
<comment type="caution">
    <text evidence="2">The sequence shown here is derived from an EMBL/GenBank/DDBJ whole genome shotgun (WGS) entry which is preliminary data.</text>
</comment>
<proteinExistence type="predicted"/>
<feature type="compositionally biased region" description="Low complexity" evidence="1">
    <location>
        <begin position="1"/>
        <end position="12"/>
    </location>
</feature>
<evidence type="ECO:0000313" key="3">
    <source>
        <dbReference type="Proteomes" id="UP001348149"/>
    </source>
</evidence>
<evidence type="ECO:0008006" key="4">
    <source>
        <dbReference type="Google" id="ProtNLM"/>
    </source>
</evidence>